<dbReference type="InterPro" id="IPR016181">
    <property type="entry name" value="Acyl_CoA_acyltransferase"/>
</dbReference>
<dbReference type="EMBL" id="AJLO02000046">
    <property type="protein sequence ID" value="KOE97311.1"/>
    <property type="molecule type" value="Genomic_DNA"/>
</dbReference>
<reference evidence="1 2" key="1">
    <citation type="journal article" date="2012" name="J. Bacteriol.">
        <title>Genome sequence of a novel nicotine-degrading strain, Pseudomonas geniculata N1.</title>
        <authorList>
            <person name="Tang H."/>
            <person name="Yu H."/>
            <person name="Tai C."/>
            <person name="Huang K."/>
            <person name="Liu Y."/>
            <person name="Wang L."/>
            <person name="Yao Y."/>
            <person name="Wu G."/>
            <person name="Xu P."/>
        </authorList>
    </citation>
    <scope>NUCLEOTIDE SEQUENCE [LARGE SCALE GENOMIC DNA]</scope>
    <source>
        <strain evidence="1 2">N1</strain>
    </source>
</reference>
<name>A0A0L8A512_9GAMM</name>
<dbReference type="OrthoDB" id="9796919at2"/>
<gene>
    <name evidence="1" type="ORF">W7K_20510</name>
</gene>
<dbReference type="Proteomes" id="UP000036890">
    <property type="component" value="Unassembled WGS sequence"/>
</dbReference>
<dbReference type="SUPFAM" id="SSF55729">
    <property type="entry name" value="Acyl-CoA N-acyltransferases (Nat)"/>
    <property type="match status" value="1"/>
</dbReference>
<protein>
    <recommendedName>
        <fullName evidence="3">N-acetyltransferase domain-containing protein</fullName>
    </recommendedName>
</protein>
<proteinExistence type="predicted"/>
<evidence type="ECO:0000313" key="2">
    <source>
        <dbReference type="Proteomes" id="UP000036890"/>
    </source>
</evidence>
<comment type="caution">
    <text evidence="1">The sequence shown here is derived from an EMBL/GenBank/DDBJ whole genome shotgun (WGS) entry which is preliminary data.</text>
</comment>
<accession>A0A0L8A512</accession>
<dbReference type="Gene3D" id="3.40.630.30">
    <property type="match status" value="1"/>
</dbReference>
<dbReference type="RefSeq" id="WP_010480665.1">
    <property type="nucleotide sequence ID" value="NZ_AJLO02000046.1"/>
</dbReference>
<dbReference type="AlphaFoldDB" id="A0A0L8A512"/>
<sequence length="252" mass="27186">MNLLIDNGEGRIAARLTPWDERALGFVTAEVTALDVATAAHAAPLLVELERWCANHSVHYLFGRIDATQPVAKAALLQHGFAFVETSLTVSRSGFANLPQVPRGMLPTLRPAVAGDVAELRQIAATDFAHGRFLEDPAIDPQRAALRTANWIEDMVTGGLAYVAESRGRVIGFHAERIAADRSNCELLLTGASGPYAMLALPLWITALESLGARGIPHCTTLVSAANTGIINLYARLGFHFNSTLFGFRKFL</sequence>
<evidence type="ECO:0000313" key="1">
    <source>
        <dbReference type="EMBL" id="KOE97311.1"/>
    </source>
</evidence>
<organism evidence="1 2">
    <name type="scientific">Stenotrophomonas geniculata N1</name>
    <dbReference type="NCBI Taxonomy" id="1167641"/>
    <lineage>
        <taxon>Bacteria</taxon>
        <taxon>Pseudomonadati</taxon>
        <taxon>Pseudomonadota</taxon>
        <taxon>Gammaproteobacteria</taxon>
        <taxon>Lysobacterales</taxon>
        <taxon>Lysobacteraceae</taxon>
        <taxon>Stenotrophomonas</taxon>
    </lineage>
</organism>
<evidence type="ECO:0008006" key="3">
    <source>
        <dbReference type="Google" id="ProtNLM"/>
    </source>
</evidence>